<dbReference type="AlphaFoldDB" id="A0AAN7QWI3"/>
<keyword evidence="1" id="KW-0812">Transmembrane</keyword>
<evidence type="ECO:0000313" key="2">
    <source>
        <dbReference type="EMBL" id="KAK4779296.1"/>
    </source>
</evidence>
<dbReference type="EMBL" id="JAXQNO010000017">
    <property type="protein sequence ID" value="KAK4779296.1"/>
    <property type="molecule type" value="Genomic_DNA"/>
</dbReference>
<dbReference type="PANTHER" id="PTHR36376">
    <property type="entry name" value="OS09G0514700 PROTEIN"/>
    <property type="match status" value="1"/>
</dbReference>
<dbReference type="Proteomes" id="UP001346149">
    <property type="component" value="Unassembled WGS sequence"/>
</dbReference>
<keyword evidence="1" id="KW-0472">Membrane</keyword>
<evidence type="ECO:0000256" key="1">
    <source>
        <dbReference type="SAM" id="Phobius"/>
    </source>
</evidence>
<protein>
    <recommendedName>
        <fullName evidence="4">SAP domain-containing protein</fullName>
    </recommendedName>
</protein>
<organism evidence="2 3">
    <name type="scientific">Trapa natans</name>
    <name type="common">Water chestnut</name>
    <dbReference type="NCBI Taxonomy" id="22666"/>
    <lineage>
        <taxon>Eukaryota</taxon>
        <taxon>Viridiplantae</taxon>
        <taxon>Streptophyta</taxon>
        <taxon>Embryophyta</taxon>
        <taxon>Tracheophyta</taxon>
        <taxon>Spermatophyta</taxon>
        <taxon>Magnoliopsida</taxon>
        <taxon>eudicotyledons</taxon>
        <taxon>Gunneridae</taxon>
        <taxon>Pentapetalae</taxon>
        <taxon>rosids</taxon>
        <taxon>malvids</taxon>
        <taxon>Myrtales</taxon>
        <taxon>Lythraceae</taxon>
        <taxon>Trapa</taxon>
    </lineage>
</organism>
<reference evidence="2 3" key="1">
    <citation type="journal article" date="2023" name="Hortic Res">
        <title>Pangenome of water caltrop reveals structural variations and asymmetric subgenome divergence after allopolyploidization.</title>
        <authorList>
            <person name="Zhang X."/>
            <person name="Chen Y."/>
            <person name="Wang L."/>
            <person name="Yuan Y."/>
            <person name="Fang M."/>
            <person name="Shi L."/>
            <person name="Lu R."/>
            <person name="Comes H.P."/>
            <person name="Ma Y."/>
            <person name="Chen Y."/>
            <person name="Huang G."/>
            <person name="Zhou Y."/>
            <person name="Zheng Z."/>
            <person name="Qiu Y."/>
        </authorList>
    </citation>
    <scope>NUCLEOTIDE SEQUENCE [LARGE SCALE GENOMIC DNA]</scope>
    <source>
        <strain evidence="2">F231</strain>
    </source>
</reference>
<feature type="transmembrane region" description="Helical" evidence="1">
    <location>
        <begin position="466"/>
        <end position="485"/>
    </location>
</feature>
<keyword evidence="1" id="KW-1133">Transmembrane helix</keyword>
<comment type="caution">
    <text evidence="2">The sequence shown here is derived from an EMBL/GenBank/DDBJ whole genome shotgun (WGS) entry which is preliminary data.</text>
</comment>
<keyword evidence="3" id="KW-1185">Reference proteome</keyword>
<dbReference type="PANTHER" id="PTHR36376:SF1">
    <property type="entry name" value="OS09G0514700 PROTEIN"/>
    <property type="match status" value="1"/>
</dbReference>
<gene>
    <name evidence="2" type="ORF">SAY86_006824</name>
</gene>
<evidence type="ECO:0008006" key="4">
    <source>
        <dbReference type="Google" id="ProtNLM"/>
    </source>
</evidence>
<evidence type="ECO:0000313" key="3">
    <source>
        <dbReference type="Proteomes" id="UP001346149"/>
    </source>
</evidence>
<proteinExistence type="predicted"/>
<sequence>MQHEGMVNRKKRNFFLTLSKKELQMLCKKYGLPTYKTKPDLAESLSSLLPENVELKGLKDKFGSASCPNSIEHVSNSASSGKNYMYIKEVGTSKVSAETARIESVRCVEVRNPTFEFHARSEGGIKLYVDLNSTITEWADSLKKNICIPESNVCLNSPWLHEDLGQLDKSSSHLKASSPTTVGNINFEHLLSGTAPNSANKENSCKDIVSSGRSDVFLTPSVGVFPMTDVEFSRHVSENGALVLPKSGSCTPSQPPVSASIYEPKIDYTADPVTNSLADDALNFLTTEQPLKVITKQCGNSQARYDYGHPNLGSVMNGFSTTASSEKHLSEVADLQKDKASPYGIDENGVVDHNCNIVLDHGESVNLSQLDFQTKRNHFLCSENQERSSIANGMENSELSHFKKPCDRNTMIADDFESNGSFPNRQSTNDVAGYCFSNPEAGNFRRSSHLTGETLPRRSMQLVSKVLSIANLLAMACICLVFILTHKWRTSFDVHPTVSFKVILTHTKIYQGSKMED</sequence>
<name>A0AAN7QWI3_TRANT</name>
<accession>A0AAN7QWI3</accession>